<dbReference type="OrthoDB" id="7782029at2759"/>
<dbReference type="InterPro" id="IPR039791">
    <property type="entry name" value="GCM"/>
</dbReference>
<dbReference type="Gene3D" id="3.30.70.3530">
    <property type="entry name" value="GCM motif"/>
    <property type="match status" value="1"/>
</dbReference>
<dbReference type="GO" id="GO:0000978">
    <property type="term" value="F:RNA polymerase II cis-regulatory region sequence-specific DNA binding"/>
    <property type="evidence" value="ECO:0007669"/>
    <property type="project" value="TreeGrafter"/>
</dbReference>
<keyword evidence="4" id="KW-0804">Transcription</keyword>
<sequence length="531" mass="60282">MTYTNQQINMINKDWDINDTSVPVISPNEYNIFSEWADGHVRLVYPPDHEEARKHTSGWAMRNTNNHNVNILKKSCLGVLVCSLNCMLPNGDTIHLRPAICDKARRKQHGKMCPNRNCKGGRLEIRPCRGHCGYPVTHFWRHTPNAIFFQSKGVHDHLRPEPKSNAESRRAMGGRRVRGLAVLLARDAALSSKLSSLRQFKKQNQTTCNVTSIDILPPPLIPDSSNGTTCKCFKQICSCLVPKNGAQFVNNYFSENTSHTQYLPNGSDTYWIPNRLDQSTAINYSPEDVLLNNHTESGFINFEQNTNADIYKLSPMSGEVYQPDEIFQLDQPIRYPNNAFNSSSSQTLLDLGSGTIETKINASSHCFNDASDSFYNLNEDSTSSSQNNDGISCSYSTYRLGHNNNLVGDNRVDLGNTSHISGLDDIDHIIETPRYENSLHIQYEHQSIHFKTHRAKYDEMIADNGYQKSYDPYDENETFFHNKIESTVTTMNEKNNIQATYQQQFVEPCYNYNSNQIDSNVNYKIALDSGQ</sequence>
<evidence type="ECO:0000256" key="1">
    <source>
        <dbReference type="ARBA" id="ARBA00022473"/>
    </source>
</evidence>
<keyword evidence="8" id="KW-1185">Reference proteome</keyword>
<dbReference type="PANTHER" id="PTHR12414:SF8">
    <property type="entry name" value="TRANSCRIPTION FACTOR GLIAL CELLS MISSING-RELATED"/>
    <property type="match status" value="1"/>
</dbReference>
<protein>
    <submittedName>
        <fullName evidence="7">Transcription factor glial cells missing</fullName>
    </submittedName>
</protein>
<dbReference type="GO" id="GO:0001228">
    <property type="term" value="F:DNA-binding transcription activator activity, RNA polymerase II-specific"/>
    <property type="evidence" value="ECO:0007669"/>
    <property type="project" value="InterPro"/>
</dbReference>
<dbReference type="Pfam" id="PF03615">
    <property type="entry name" value="GCM"/>
    <property type="match status" value="1"/>
</dbReference>
<dbReference type="PANTHER" id="PTHR12414">
    <property type="entry name" value="GLIAL CELLS MISSING RELATED/GLIDE"/>
    <property type="match status" value="1"/>
</dbReference>
<dbReference type="SUPFAM" id="SSF90073">
    <property type="entry name" value="GCM domain"/>
    <property type="match status" value="1"/>
</dbReference>
<feature type="domain" description="GCM" evidence="6">
    <location>
        <begin position="13"/>
        <end position="172"/>
    </location>
</feature>
<evidence type="ECO:0000256" key="3">
    <source>
        <dbReference type="ARBA" id="ARBA00023125"/>
    </source>
</evidence>
<dbReference type="InterPro" id="IPR043021">
    <property type="entry name" value="GCM_small"/>
</dbReference>
<evidence type="ECO:0000259" key="6">
    <source>
        <dbReference type="PROSITE" id="PS50807"/>
    </source>
</evidence>
<gene>
    <name evidence="7" type="primary">gcm_0</name>
    <name evidence="7" type="ORF">Bhyg_17051</name>
</gene>
<comment type="caution">
    <text evidence="7">The sequence shown here is derived from an EMBL/GenBank/DDBJ whole genome shotgun (WGS) entry which is preliminary data.</text>
</comment>
<dbReference type="EMBL" id="WJQU01003888">
    <property type="protein sequence ID" value="KAJ6621273.1"/>
    <property type="molecule type" value="Genomic_DNA"/>
</dbReference>
<evidence type="ECO:0000256" key="4">
    <source>
        <dbReference type="ARBA" id="ARBA00023163"/>
    </source>
</evidence>
<accession>A0A9Q0MHV4</accession>
<dbReference type="Gene3D" id="2.20.25.670">
    <property type="entry name" value="GCM domain, large subdomain"/>
    <property type="match status" value="1"/>
</dbReference>
<evidence type="ECO:0000256" key="5">
    <source>
        <dbReference type="ARBA" id="ARBA00023242"/>
    </source>
</evidence>
<dbReference type="InterPro" id="IPR036115">
    <property type="entry name" value="GCM_dom_sf"/>
</dbReference>
<dbReference type="InterPro" id="IPR003902">
    <property type="entry name" value="Tscrpt_reg_GCM"/>
</dbReference>
<keyword evidence="1" id="KW-0217">Developmental protein</keyword>
<dbReference type="PROSITE" id="PS50807">
    <property type="entry name" value="GCM"/>
    <property type="match status" value="1"/>
</dbReference>
<keyword evidence="5" id="KW-0539">Nucleus</keyword>
<reference evidence="7" key="1">
    <citation type="submission" date="2022-07" db="EMBL/GenBank/DDBJ databases">
        <authorList>
            <person name="Trinca V."/>
            <person name="Uliana J.V.C."/>
            <person name="Torres T.T."/>
            <person name="Ward R.J."/>
            <person name="Monesi N."/>
        </authorList>
    </citation>
    <scope>NUCLEOTIDE SEQUENCE</scope>
    <source>
        <strain evidence="7">HSMRA1968</strain>
        <tissue evidence="7">Whole embryos</tissue>
    </source>
</reference>
<dbReference type="GO" id="GO:0005634">
    <property type="term" value="C:nucleus"/>
    <property type="evidence" value="ECO:0007669"/>
    <property type="project" value="TreeGrafter"/>
</dbReference>
<evidence type="ECO:0000256" key="2">
    <source>
        <dbReference type="ARBA" id="ARBA00023015"/>
    </source>
</evidence>
<keyword evidence="3" id="KW-0238">DNA-binding</keyword>
<dbReference type="InterPro" id="IPR043020">
    <property type="entry name" value="GCM_large"/>
</dbReference>
<dbReference type="AlphaFoldDB" id="A0A9Q0MHV4"/>
<evidence type="ECO:0000313" key="8">
    <source>
        <dbReference type="Proteomes" id="UP001151699"/>
    </source>
</evidence>
<dbReference type="GO" id="GO:0042063">
    <property type="term" value="P:gliogenesis"/>
    <property type="evidence" value="ECO:0007669"/>
    <property type="project" value="TreeGrafter"/>
</dbReference>
<evidence type="ECO:0000313" key="7">
    <source>
        <dbReference type="EMBL" id="KAJ6621273.1"/>
    </source>
</evidence>
<name>A0A9Q0MHV4_9DIPT</name>
<dbReference type="Proteomes" id="UP001151699">
    <property type="component" value="Unassembled WGS sequence"/>
</dbReference>
<proteinExistence type="predicted"/>
<organism evidence="7 8">
    <name type="scientific">Pseudolycoriella hygida</name>
    <dbReference type="NCBI Taxonomy" id="35572"/>
    <lineage>
        <taxon>Eukaryota</taxon>
        <taxon>Metazoa</taxon>
        <taxon>Ecdysozoa</taxon>
        <taxon>Arthropoda</taxon>
        <taxon>Hexapoda</taxon>
        <taxon>Insecta</taxon>
        <taxon>Pterygota</taxon>
        <taxon>Neoptera</taxon>
        <taxon>Endopterygota</taxon>
        <taxon>Diptera</taxon>
        <taxon>Nematocera</taxon>
        <taxon>Sciaroidea</taxon>
        <taxon>Sciaridae</taxon>
        <taxon>Pseudolycoriella</taxon>
    </lineage>
</organism>
<keyword evidence="2" id="KW-0805">Transcription regulation</keyword>